<dbReference type="AlphaFoldDB" id="A0AAV3YDP6"/>
<evidence type="ECO:0000313" key="1">
    <source>
        <dbReference type="EMBL" id="GFN80226.1"/>
    </source>
</evidence>
<keyword evidence="2" id="KW-1185">Reference proteome</keyword>
<keyword evidence="1" id="KW-0548">Nucleotidyltransferase</keyword>
<gene>
    <name evidence="1" type="ORF">PoB_000673200</name>
</gene>
<proteinExistence type="predicted"/>
<reference evidence="1 2" key="1">
    <citation type="journal article" date="2021" name="Elife">
        <title>Chloroplast acquisition without the gene transfer in kleptoplastic sea slugs, Plakobranchus ocellatus.</title>
        <authorList>
            <person name="Maeda T."/>
            <person name="Takahashi S."/>
            <person name="Yoshida T."/>
            <person name="Shimamura S."/>
            <person name="Takaki Y."/>
            <person name="Nagai Y."/>
            <person name="Toyoda A."/>
            <person name="Suzuki Y."/>
            <person name="Arimoto A."/>
            <person name="Ishii H."/>
            <person name="Satoh N."/>
            <person name="Nishiyama T."/>
            <person name="Hasebe M."/>
            <person name="Maruyama T."/>
            <person name="Minagawa J."/>
            <person name="Obokata J."/>
            <person name="Shigenobu S."/>
        </authorList>
    </citation>
    <scope>NUCLEOTIDE SEQUENCE [LARGE SCALE GENOMIC DNA]</scope>
</reference>
<name>A0AAV3YDP6_9GAST</name>
<evidence type="ECO:0000313" key="2">
    <source>
        <dbReference type="Proteomes" id="UP000735302"/>
    </source>
</evidence>
<organism evidence="1 2">
    <name type="scientific">Plakobranchus ocellatus</name>
    <dbReference type="NCBI Taxonomy" id="259542"/>
    <lineage>
        <taxon>Eukaryota</taxon>
        <taxon>Metazoa</taxon>
        <taxon>Spiralia</taxon>
        <taxon>Lophotrochozoa</taxon>
        <taxon>Mollusca</taxon>
        <taxon>Gastropoda</taxon>
        <taxon>Heterobranchia</taxon>
        <taxon>Euthyneura</taxon>
        <taxon>Panpulmonata</taxon>
        <taxon>Sacoglossa</taxon>
        <taxon>Placobranchoidea</taxon>
        <taxon>Plakobranchidae</taxon>
        <taxon>Plakobranchus</taxon>
    </lineage>
</organism>
<keyword evidence="1" id="KW-0808">Transferase</keyword>
<dbReference type="EMBL" id="BLXT01000807">
    <property type="protein sequence ID" value="GFN80226.1"/>
    <property type="molecule type" value="Genomic_DNA"/>
</dbReference>
<keyword evidence="1" id="KW-0695">RNA-directed DNA polymerase</keyword>
<accession>A0AAV3YDP6</accession>
<sequence>MYHVPEVIQMMLDDYFSEFRMRFSINDYTTNWINLEIEIAMGFTISHILFVMAMEIILKAAEDSADSANLGDGC</sequence>
<dbReference type="Proteomes" id="UP000735302">
    <property type="component" value="Unassembled WGS sequence"/>
</dbReference>
<dbReference type="GO" id="GO:0003964">
    <property type="term" value="F:RNA-directed DNA polymerase activity"/>
    <property type="evidence" value="ECO:0007669"/>
    <property type="project" value="UniProtKB-KW"/>
</dbReference>
<protein>
    <submittedName>
        <fullName evidence="1">Reverse transcriptase</fullName>
    </submittedName>
</protein>
<comment type="caution">
    <text evidence="1">The sequence shown here is derived from an EMBL/GenBank/DDBJ whole genome shotgun (WGS) entry which is preliminary data.</text>
</comment>